<dbReference type="GO" id="GO:0003700">
    <property type="term" value="F:DNA-binding transcription factor activity"/>
    <property type="evidence" value="ECO:0007669"/>
    <property type="project" value="InterPro"/>
</dbReference>
<proteinExistence type="predicted"/>
<dbReference type="SMART" id="SM00418">
    <property type="entry name" value="HTH_ARSR"/>
    <property type="match status" value="1"/>
</dbReference>
<dbReference type="PROSITE" id="PS50987">
    <property type="entry name" value="HTH_ARSR_2"/>
    <property type="match status" value="1"/>
</dbReference>
<accession>Q021P8</accession>
<evidence type="ECO:0000256" key="3">
    <source>
        <dbReference type="ARBA" id="ARBA00023163"/>
    </source>
</evidence>
<gene>
    <name evidence="5" type="ordered locus">Acid_3366</name>
</gene>
<dbReference type="FunCoup" id="Q021P8">
    <property type="interactions" value="126"/>
</dbReference>
<dbReference type="eggNOG" id="COG0640">
    <property type="taxonomic scope" value="Bacteria"/>
</dbReference>
<protein>
    <submittedName>
        <fullName evidence="5">Transcriptional regulator, ArsR family</fullName>
    </submittedName>
</protein>
<evidence type="ECO:0000313" key="5">
    <source>
        <dbReference type="EMBL" id="ABJ84339.1"/>
    </source>
</evidence>
<dbReference type="InterPro" id="IPR051081">
    <property type="entry name" value="HTH_MetalResp_TranReg"/>
</dbReference>
<dbReference type="SUPFAM" id="SSF46785">
    <property type="entry name" value="Winged helix' DNA-binding domain"/>
    <property type="match status" value="1"/>
</dbReference>
<dbReference type="CDD" id="cd00090">
    <property type="entry name" value="HTH_ARSR"/>
    <property type="match status" value="1"/>
</dbReference>
<dbReference type="HOGENOM" id="CLU_097806_0_3_0"/>
<name>Q021P8_SOLUE</name>
<dbReference type="STRING" id="234267.Acid_3366"/>
<evidence type="ECO:0000256" key="2">
    <source>
        <dbReference type="ARBA" id="ARBA00023125"/>
    </source>
</evidence>
<dbReference type="InterPro" id="IPR036388">
    <property type="entry name" value="WH-like_DNA-bd_sf"/>
</dbReference>
<dbReference type="KEGG" id="sus:Acid_3366"/>
<dbReference type="AlphaFoldDB" id="Q021P8"/>
<dbReference type="Gene3D" id="1.10.10.10">
    <property type="entry name" value="Winged helix-like DNA-binding domain superfamily/Winged helix DNA-binding domain"/>
    <property type="match status" value="1"/>
</dbReference>
<dbReference type="PANTHER" id="PTHR33154:SF33">
    <property type="entry name" value="TRANSCRIPTIONAL REPRESSOR SDPR"/>
    <property type="match status" value="1"/>
</dbReference>
<dbReference type="InterPro" id="IPR036390">
    <property type="entry name" value="WH_DNA-bd_sf"/>
</dbReference>
<organism evidence="5">
    <name type="scientific">Solibacter usitatus (strain Ellin6076)</name>
    <dbReference type="NCBI Taxonomy" id="234267"/>
    <lineage>
        <taxon>Bacteria</taxon>
        <taxon>Pseudomonadati</taxon>
        <taxon>Acidobacteriota</taxon>
        <taxon>Terriglobia</taxon>
        <taxon>Bryobacterales</taxon>
        <taxon>Solibacteraceae</taxon>
        <taxon>Candidatus Solibacter</taxon>
    </lineage>
</organism>
<dbReference type="Pfam" id="PF12840">
    <property type="entry name" value="HTH_20"/>
    <property type="match status" value="1"/>
</dbReference>
<dbReference type="GO" id="GO:0003677">
    <property type="term" value="F:DNA binding"/>
    <property type="evidence" value="ECO:0007669"/>
    <property type="project" value="UniProtKB-KW"/>
</dbReference>
<evidence type="ECO:0000256" key="1">
    <source>
        <dbReference type="ARBA" id="ARBA00023015"/>
    </source>
</evidence>
<dbReference type="PRINTS" id="PR00778">
    <property type="entry name" value="HTHARSR"/>
</dbReference>
<evidence type="ECO:0000259" key="4">
    <source>
        <dbReference type="PROSITE" id="PS50987"/>
    </source>
</evidence>
<feature type="domain" description="HTH arsR-type" evidence="4">
    <location>
        <begin position="1"/>
        <end position="93"/>
    </location>
</feature>
<dbReference type="InterPro" id="IPR001845">
    <property type="entry name" value="HTH_ArsR_DNA-bd_dom"/>
</dbReference>
<keyword evidence="1" id="KW-0805">Transcription regulation</keyword>
<dbReference type="PANTHER" id="PTHR33154">
    <property type="entry name" value="TRANSCRIPTIONAL REGULATOR, ARSR FAMILY"/>
    <property type="match status" value="1"/>
</dbReference>
<dbReference type="InterPro" id="IPR011991">
    <property type="entry name" value="ArsR-like_HTH"/>
</dbReference>
<keyword evidence="3" id="KW-0804">Transcription</keyword>
<reference evidence="5" key="1">
    <citation type="submission" date="2006-10" db="EMBL/GenBank/DDBJ databases">
        <title>Complete sequence of Solibacter usitatus Ellin6076.</title>
        <authorList>
            <consortium name="US DOE Joint Genome Institute"/>
            <person name="Copeland A."/>
            <person name="Lucas S."/>
            <person name="Lapidus A."/>
            <person name="Barry K."/>
            <person name="Detter J.C."/>
            <person name="Glavina del Rio T."/>
            <person name="Hammon N."/>
            <person name="Israni S."/>
            <person name="Dalin E."/>
            <person name="Tice H."/>
            <person name="Pitluck S."/>
            <person name="Thompson L.S."/>
            <person name="Brettin T."/>
            <person name="Bruce D."/>
            <person name="Han C."/>
            <person name="Tapia R."/>
            <person name="Gilna P."/>
            <person name="Schmutz J."/>
            <person name="Larimer F."/>
            <person name="Land M."/>
            <person name="Hauser L."/>
            <person name="Kyrpides N."/>
            <person name="Mikhailova N."/>
            <person name="Janssen P.H."/>
            <person name="Kuske C.R."/>
            <person name="Richardson P."/>
        </authorList>
    </citation>
    <scope>NUCLEOTIDE SEQUENCE</scope>
    <source>
        <strain evidence="5">Ellin6076</strain>
    </source>
</reference>
<keyword evidence="2" id="KW-0238">DNA-binding</keyword>
<dbReference type="InParanoid" id="Q021P8"/>
<dbReference type="EMBL" id="CP000473">
    <property type="protein sequence ID" value="ABJ84339.1"/>
    <property type="molecule type" value="Genomic_DNA"/>
</dbReference>
<sequence>MPDDDLDGVWKALSDNTRRSILDFLRKGPRTTTEIVEAFPQLTRFGVMKHIDVLREAGLIHTREEGRQRINSLNVVPIRQIYERWVGKFEELWSSHLLRIKEDAEGKKRPNQG</sequence>
<dbReference type="OrthoDB" id="9799175at2"/>